<sequence length="164" mass="19539">MISLLFAMDKNRVIGKDNRLPWRLPNDLKFFKELTTSHSIIMGRKTFDSMKGPLSNRENIILTTNKDFAYEGCKVIHSIDELKTMCTQEPDKEWFVIGGEVLFKQVLDFADRIYMTYIDEAFEGDTFFPEFDENEWHLTKNEKGIKDEKNVYDYYFLQYDRKTK</sequence>
<evidence type="ECO:0000313" key="1">
    <source>
        <dbReference type="EMBL" id="MDX8046174.1"/>
    </source>
</evidence>
<gene>
    <name evidence="1" type="ORF">SH601_09245</name>
</gene>
<name>A0ACC6M5E8_9BACI</name>
<dbReference type="EC" id="1.5.1.3" evidence="1"/>
<protein>
    <submittedName>
        <fullName evidence="1">Dihydrofolate reductase</fullName>
        <ecNumber evidence="1">1.5.1.3</ecNumber>
    </submittedName>
</protein>
<reference evidence="1" key="1">
    <citation type="submission" date="2023-11" db="EMBL/GenBank/DDBJ databases">
        <title>Gracilibacillus pellucida a moderately halophilic bacterium isolated from saline soil in Xinjiang province.</title>
        <authorList>
            <person name="Zhang Z."/>
            <person name="Tan F."/>
            <person name="Wang Y."/>
            <person name="Xia M."/>
        </authorList>
    </citation>
    <scope>NUCLEOTIDE SEQUENCE</scope>
    <source>
        <strain evidence="1">S3-1-1</strain>
    </source>
</reference>
<proteinExistence type="predicted"/>
<accession>A0ACC6M5E8</accession>
<evidence type="ECO:0000313" key="2">
    <source>
        <dbReference type="Proteomes" id="UP001277972"/>
    </source>
</evidence>
<dbReference type="Proteomes" id="UP001277972">
    <property type="component" value="Unassembled WGS sequence"/>
</dbReference>
<keyword evidence="1" id="KW-0560">Oxidoreductase</keyword>
<keyword evidence="2" id="KW-1185">Reference proteome</keyword>
<comment type="caution">
    <text evidence="1">The sequence shown here is derived from an EMBL/GenBank/DDBJ whole genome shotgun (WGS) entry which is preliminary data.</text>
</comment>
<organism evidence="1 2">
    <name type="scientific">Gracilibacillus pellucidus</name>
    <dbReference type="NCBI Taxonomy" id="3095368"/>
    <lineage>
        <taxon>Bacteria</taxon>
        <taxon>Bacillati</taxon>
        <taxon>Bacillota</taxon>
        <taxon>Bacilli</taxon>
        <taxon>Bacillales</taxon>
        <taxon>Bacillaceae</taxon>
        <taxon>Gracilibacillus</taxon>
    </lineage>
</organism>
<dbReference type="EMBL" id="JAWZSR010000004">
    <property type="protein sequence ID" value="MDX8046174.1"/>
    <property type="molecule type" value="Genomic_DNA"/>
</dbReference>